<organism evidence="2 3">
    <name type="scientific">Trebonia kvetii</name>
    <dbReference type="NCBI Taxonomy" id="2480626"/>
    <lineage>
        <taxon>Bacteria</taxon>
        <taxon>Bacillati</taxon>
        <taxon>Actinomycetota</taxon>
        <taxon>Actinomycetes</taxon>
        <taxon>Streptosporangiales</taxon>
        <taxon>Treboniaceae</taxon>
        <taxon>Trebonia</taxon>
    </lineage>
</organism>
<sequence length="420" mass="41543">MSVSRECGKTQRNRVLGAVAAAAAATVLASCAAAGQGAGAGAGTPGPSQQAGLPAPGRASSLIISGGLYGVAALSAADVWAVGSTPMTDPMTVRWNGSAWTEKVLTLLKGQPGNPPGSFAAVATVSPHDVWAVGVTAGQPLAQHWNGRAWTVVPTPSPGPQGSGIGADLYSVAAVSARDAWAVGGTNGGKTWIIRWDGTAWTRVPSPSPGQSAQLNRVAAASADSAWAVGSYTSPATGISLLLIEHWDGHAWTAVPSPAIRGGAALMGVAAASPDSAWAVGGGGEGALIEHWDGRAWARVPSPHLAGGGTLRAVAALSPASAWAVGTGSLRPGHSLTTVIEHWDGRAWTLVPSPATGDLTAVTAASADSAWAVGSSSVGGGGTAVIEHWDGKAWTWPPGFCASPAGPGCPAPPSQPPGSS</sequence>
<dbReference type="Proteomes" id="UP000460272">
    <property type="component" value="Unassembled WGS sequence"/>
</dbReference>
<feature type="signal peptide" evidence="1">
    <location>
        <begin position="1"/>
        <end position="32"/>
    </location>
</feature>
<dbReference type="InterPro" id="IPR011043">
    <property type="entry name" value="Gal_Oxase/kelch_b-propeller"/>
</dbReference>
<dbReference type="OrthoDB" id="3454650at2"/>
<feature type="chain" id="PRO_5026937995" evidence="1">
    <location>
        <begin position="33"/>
        <end position="420"/>
    </location>
</feature>
<evidence type="ECO:0000313" key="2">
    <source>
        <dbReference type="EMBL" id="TVZ01770.1"/>
    </source>
</evidence>
<dbReference type="AlphaFoldDB" id="A0A6P2BS47"/>
<dbReference type="PROSITE" id="PS51257">
    <property type="entry name" value="PROKAR_LIPOPROTEIN"/>
    <property type="match status" value="1"/>
</dbReference>
<reference evidence="2 3" key="1">
    <citation type="submission" date="2018-11" db="EMBL/GenBank/DDBJ databases">
        <title>Trebonia kvetii gen.nov., sp.nov., a novel acidophilic actinobacterium, and proposal of the new actinobacterial family Treboniaceae fam. nov.</title>
        <authorList>
            <person name="Rapoport D."/>
            <person name="Sagova-Mareckova M."/>
            <person name="Sedlacek I."/>
            <person name="Provaznik J."/>
            <person name="Kralova S."/>
            <person name="Pavlinic D."/>
            <person name="Benes V."/>
            <person name="Kopecky J."/>
        </authorList>
    </citation>
    <scope>NUCLEOTIDE SEQUENCE [LARGE SCALE GENOMIC DNA]</scope>
    <source>
        <strain evidence="2 3">15Tr583</strain>
    </source>
</reference>
<dbReference type="PROSITE" id="PS51318">
    <property type="entry name" value="TAT"/>
    <property type="match status" value="1"/>
</dbReference>
<evidence type="ECO:0000256" key="1">
    <source>
        <dbReference type="SAM" id="SignalP"/>
    </source>
</evidence>
<dbReference type="InterPro" id="IPR006311">
    <property type="entry name" value="TAT_signal"/>
</dbReference>
<dbReference type="SUPFAM" id="SSF50965">
    <property type="entry name" value="Galactose oxidase, central domain"/>
    <property type="match status" value="1"/>
</dbReference>
<dbReference type="RefSeq" id="WP_145858620.1">
    <property type="nucleotide sequence ID" value="NZ_RPFW01000006.1"/>
</dbReference>
<protein>
    <submittedName>
        <fullName evidence="2">Uncharacterized protein</fullName>
    </submittedName>
</protein>
<keyword evidence="1" id="KW-0732">Signal</keyword>
<evidence type="ECO:0000313" key="3">
    <source>
        <dbReference type="Proteomes" id="UP000460272"/>
    </source>
</evidence>
<comment type="caution">
    <text evidence="2">The sequence shown here is derived from an EMBL/GenBank/DDBJ whole genome shotgun (WGS) entry which is preliminary data.</text>
</comment>
<keyword evidence="3" id="KW-1185">Reference proteome</keyword>
<dbReference type="EMBL" id="RPFW01000006">
    <property type="protein sequence ID" value="TVZ01770.1"/>
    <property type="molecule type" value="Genomic_DNA"/>
</dbReference>
<proteinExistence type="predicted"/>
<gene>
    <name evidence="2" type="ORF">EAS64_30410</name>
</gene>
<name>A0A6P2BS47_9ACTN</name>
<accession>A0A6P2BS47</accession>